<evidence type="ECO:0000256" key="1">
    <source>
        <dbReference type="ARBA" id="ARBA00022679"/>
    </source>
</evidence>
<evidence type="ECO:0000313" key="10">
    <source>
        <dbReference type="Proteomes" id="UP000034653"/>
    </source>
</evidence>
<gene>
    <name evidence="5" type="primary">adk</name>
    <name evidence="9" type="ORF">UX19_C0002G0025</name>
</gene>
<dbReference type="PATRIC" id="fig|1618559.3.peg.61"/>
<dbReference type="Proteomes" id="UP000034653">
    <property type="component" value="Unassembled WGS sequence"/>
</dbReference>
<comment type="subunit">
    <text evidence="5 7">Monomer.</text>
</comment>
<dbReference type="CDD" id="cd01428">
    <property type="entry name" value="ADK"/>
    <property type="match status" value="1"/>
</dbReference>
<feature type="binding site" evidence="5">
    <location>
        <position position="125"/>
    </location>
    <ligand>
        <name>ATP</name>
        <dbReference type="ChEBI" id="CHEBI:30616"/>
    </ligand>
</feature>
<dbReference type="InterPro" id="IPR033690">
    <property type="entry name" value="Adenylat_kinase_CS"/>
</dbReference>
<dbReference type="PRINTS" id="PR00094">
    <property type="entry name" value="ADENYLTKNASE"/>
</dbReference>
<dbReference type="AlphaFoldDB" id="A0A0G1Q3Q4"/>
<comment type="caution">
    <text evidence="9">The sequence shown here is derived from an EMBL/GenBank/DDBJ whole genome shotgun (WGS) entry which is preliminary data.</text>
</comment>
<protein>
    <recommendedName>
        <fullName evidence="5 7">Adenylate kinase</fullName>
        <shortName evidence="5">AK</shortName>
        <ecNumber evidence="5 7">2.7.4.3</ecNumber>
    </recommendedName>
    <alternativeName>
        <fullName evidence="5">ATP-AMP transphosphorylase</fullName>
    </alternativeName>
    <alternativeName>
        <fullName evidence="5">ATP:AMP phosphotransferase</fullName>
    </alternativeName>
    <alternativeName>
        <fullName evidence="5">Adenylate monophosphate kinase</fullName>
    </alternativeName>
</protein>
<keyword evidence="5" id="KW-0963">Cytoplasm</keyword>
<dbReference type="InterPro" id="IPR000850">
    <property type="entry name" value="Adenylat/UMP-CMP_kin"/>
</dbReference>
<comment type="caution">
    <text evidence="5">Lacks conserved residue(s) required for the propagation of feature annotation.</text>
</comment>
<feature type="binding site" evidence="5">
    <location>
        <begin position="134"/>
        <end position="135"/>
    </location>
    <ligand>
        <name>ATP</name>
        <dbReference type="ChEBI" id="CHEBI:30616"/>
    </ligand>
</feature>
<feature type="binding site" evidence="5">
    <location>
        <begin position="83"/>
        <end position="86"/>
    </location>
    <ligand>
        <name>AMP</name>
        <dbReference type="ChEBI" id="CHEBI:456215"/>
    </ligand>
</feature>
<evidence type="ECO:0000256" key="5">
    <source>
        <dbReference type="HAMAP-Rule" id="MF_00235"/>
    </source>
</evidence>
<dbReference type="EMBL" id="LCLG01000002">
    <property type="protein sequence ID" value="KKU12318.1"/>
    <property type="molecule type" value="Genomic_DNA"/>
</dbReference>
<dbReference type="GO" id="GO:0004017">
    <property type="term" value="F:AMP kinase activity"/>
    <property type="evidence" value="ECO:0007669"/>
    <property type="project" value="UniProtKB-UniRule"/>
</dbReference>
<dbReference type="NCBIfam" id="TIGR01351">
    <property type="entry name" value="adk"/>
    <property type="match status" value="1"/>
</dbReference>
<comment type="subcellular location">
    <subcellularLocation>
        <location evidence="5 7">Cytoplasm</location>
    </subcellularLocation>
</comment>
<keyword evidence="5" id="KW-0862">Zinc</keyword>
<feature type="binding site" evidence="5">
    <location>
        <position position="158"/>
    </location>
    <ligand>
        <name>AMP</name>
        <dbReference type="ChEBI" id="CHEBI:456215"/>
    </ligand>
</feature>
<evidence type="ECO:0000259" key="8">
    <source>
        <dbReference type="Pfam" id="PF05191"/>
    </source>
</evidence>
<reference evidence="9 10" key="1">
    <citation type="journal article" date="2015" name="Nature">
        <title>rRNA introns, odd ribosomes, and small enigmatic genomes across a large radiation of phyla.</title>
        <authorList>
            <person name="Brown C.T."/>
            <person name="Hug L.A."/>
            <person name="Thomas B.C."/>
            <person name="Sharon I."/>
            <person name="Castelle C.J."/>
            <person name="Singh A."/>
            <person name="Wilkins M.J."/>
            <person name="Williams K.H."/>
            <person name="Banfield J.F."/>
        </authorList>
    </citation>
    <scope>NUCLEOTIDE SEQUENCE [LARGE SCALE GENOMIC DNA]</scope>
</reference>
<evidence type="ECO:0000256" key="2">
    <source>
        <dbReference type="ARBA" id="ARBA00022727"/>
    </source>
</evidence>
<evidence type="ECO:0000313" key="9">
    <source>
        <dbReference type="EMBL" id="KKU12318.1"/>
    </source>
</evidence>
<keyword evidence="2 5" id="KW-0545">Nucleotide biosynthesis</keyword>
<accession>A0A0G1Q3Q4</accession>
<keyword evidence="3 5" id="KW-0547">Nucleotide-binding</keyword>
<dbReference type="PANTHER" id="PTHR23359">
    <property type="entry name" value="NUCLEOTIDE KINASE"/>
    <property type="match status" value="1"/>
</dbReference>
<feature type="binding site" evidence="5">
    <location>
        <position position="197"/>
    </location>
    <ligand>
        <name>ATP</name>
        <dbReference type="ChEBI" id="CHEBI:30616"/>
    </ligand>
</feature>
<evidence type="ECO:0000256" key="7">
    <source>
        <dbReference type="RuleBase" id="RU003331"/>
    </source>
</evidence>
<sequence>MNIIILGPQGSGKGTQARLLSEKLGLFYVESGGLLRQIAKNDPAIDETMNKKGQLLPDDVTFGIVKNFLEANLPKPQNILLDGYPRSLRQYELIRDYLSQKGTKIDIAIFLDISDEEAVRRLSSRRICASCGEVYNMITNPPKNPEVCDKCGGKLIQREDDKPELIQERLRLYRGSTEPLVRELEKEEILVNVNGQQPIETIFGQILEKLNDV</sequence>
<dbReference type="SUPFAM" id="SSF57774">
    <property type="entry name" value="Microbial and mitochondrial ADK, insert 'zinc finger' domain"/>
    <property type="match status" value="1"/>
</dbReference>
<dbReference type="Pfam" id="PF05191">
    <property type="entry name" value="ADK_lid"/>
    <property type="match status" value="1"/>
</dbReference>
<name>A0A0G1Q3Q4_9BACT</name>
<dbReference type="EC" id="2.7.4.3" evidence="5 7"/>
<comment type="function">
    <text evidence="5">Catalyzes the reversible transfer of the terminal phosphate group between ATP and AMP. Plays an important role in cellular energy homeostasis and in adenine nucleotide metabolism.</text>
</comment>
<proteinExistence type="inferred from homology"/>
<organism evidence="9 10">
    <name type="scientific">Candidatus Woesebacteria bacterium GW2011_GWA1_45_8</name>
    <dbReference type="NCBI Taxonomy" id="1618559"/>
    <lineage>
        <taxon>Bacteria</taxon>
        <taxon>Candidatus Woeseibacteriota</taxon>
    </lineage>
</organism>
<dbReference type="GO" id="GO:0005737">
    <property type="term" value="C:cytoplasm"/>
    <property type="evidence" value="ECO:0007669"/>
    <property type="project" value="UniProtKB-SubCell"/>
</dbReference>
<dbReference type="InterPro" id="IPR006259">
    <property type="entry name" value="Adenyl_kin_sub"/>
</dbReference>
<dbReference type="GO" id="GO:0044209">
    <property type="term" value="P:AMP salvage"/>
    <property type="evidence" value="ECO:0007669"/>
    <property type="project" value="UniProtKB-UniRule"/>
</dbReference>
<dbReference type="HAMAP" id="MF_00235">
    <property type="entry name" value="Adenylate_kinase_Adk"/>
    <property type="match status" value="1"/>
</dbReference>
<evidence type="ECO:0000256" key="4">
    <source>
        <dbReference type="ARBA" id="ARBA00022777"/>
    </source>
</evidence>
<feature type="binding site" evidence="5">
    <location>
        <position position="128"/>
    </location>
    <ligand>
        <name>Zn(2+)</name>
        <dbReference type="ChEBI" id="CHEBI:29105"/>
        <note>structural</note>
    </ligand>
</feature>
<evidence type="ECO:0000256" key="6">
    <source>
        <dbReference type="RuleBase" id="RU003330"/>
    </source>
</evidence>
<evidence type="ECO:0000256" key="3">
    <source>
        <dbReference type="ARBA" id="ARBA00022741"/>
    </source>
</evidence>
<feature type="domain" description="Adenylate kinase active site lid" evidence="8">
    <location>
        <begin position="125"/>
        <end position="160"/>
    </location>
</feature>
<feature type="binding site" evidence="5">
    <location>
        <position position="90"/>
    </location>
    <ligand>
        <name>AMP</name>
        <dbReference type="ChEBI" id="CHEBI:456215"/>
    </ligand>
</feature>
<feature type="binding site" evidence="5">
    <location>
        <begin position="54"/>
        <end position="56"/>
    </location>
    <ligand>
        <name>AMP</name>
        <dbReference type="ChEBI" id="CHEBI:456215"/>
    </ligand>
</feature>
<dbReference type="SUPFAM" id="SSF52540">
    <property type="entry name" value="P-loop containing nucleoside triphosphate hydrolases"/>
    <property type="match status" value="1"/>
</dbReference>
<feature type="binding site" evidence="5">
    <location>
        <position position="36"/>
    </location>
    <ligand>
        <name>AMP</name>
        <dbReference type="ChEBI" id="CHEBI:456215"/>
    </ligand>
</feature>
<feature type="binding site" evidence="5">
    <location>
        <position position="131"/>
    </location>
    <ligand>
        <name>Zn(2+)</name>
        <dbReference type="ChEBI" id="CHEBI:29105"/>
        <note>structural</note>
    </ligand>
</feature>
<comment type="catalytic activity">
    <reaction evidence="5 7">
        <text>AMP + ATP = 2 ADP</text>
        <dbReference type="Rhea" id="RHEA:12973"/>
        <dbReference type="ChEBI" id="CHEBI:30616"/>
        <dbReference type="ChEBI" id="CHEBI:456215"/>
        <dbReference type="ChEBI" id="CHEBI:456216"/>
        <dbReference type="EC" id="2.7.4.3"/>
    </reaction>
</comment>
<feature type="binding site" evidence="5">
    <location>
        <position position="148"/>
    </location>
    <ligand>
        <name>Zn(2+)</name>
        <dbReference type="ChEBI" id="CHEBI:29105"/>
        <note>structural</note>
    </ligand>
</feature>
<comment type="pathway">
    <text evidence="5">Purine metabolism; AMP biosynthesis via salvage pathway; AMP from ADP: step 1/1.</text>
</comment>
<dbReference type="GO" id="GO:0005524">
    <property type="term" value="F:ATP binding"/>
    <property type="evidence" value="ECO:0007669"/>
    <property type="project" value="UniProtKB-UniRule"/>
</dbReference>
<keyword evidence="5 7" id="KW-0067">ATP-binding</keyword>
<dbReference type="Gene3D" id="3.40.50.300">
    <property type="entry name" value="P-loop containing nucleotide triphosphate hydrolases"/>
    <property type="match status" value="1"/>
</dbReference>
<dbReference type="Pfam" id="PF00406">
    <property type="entry name" value="ADK"/>
    <property type="match status" value="1"/>
</dbReference>
<keyword evidence="1 5" id="KW-0808">Transferase</keyword>
<feature type="binding site" evidence="5">
    <location>
        <begin position="10"/>
        <end position="15"/>
    </location>
    <ligand>
        <name>ATP</name>
        <dbReference type="ChEBI" id="CHEBI:30616"/>
    </ligand>
</feature>
<dbReference type="UniPathway" id="UPA00588">
    <property type="reaction ID" value="UER00649"/>
</dbReference>
<dbReference type="PROSITE" id="PS00113">
    <property type="entry name" value="ADENYLATE_KINASE"/>
    <property type="match status" value="1"/>
</dbReference>
<keyword evidence="4 5" id="KW-0418">Kinase</keyword>
<keyword evidence="5" id="KW-0479">Metal-binding</keyword>
<feature type="region of interest" description="LID" evidence="5">
    <location>
        <begin position="124"/>
        <end position="161"/>
    </location>
</feature>
<dbReference type="InterPro" id="IPR036193">
    <property type="entry name" value="ADK_active_lid_dom_sf"/>
</dbReference>
<feature type="binding site" evidence="5">
    <location>
        <position position="151"/>
    </location>
    <ligand>
        <name>Zn(2+)</name>
        <dbReference type="ChEBI" id="CHEBI:29105"/>
        <note>structural</note>
    </ligand>
</feature>
<dbReference type="InterPro" id="IPR007862">
    <property type="entry name" value="Adenylate_kinase_lid-dom"/>
</dbReference>
<feature type="binding site" evidence="5">
    <location>
        <position position="31"/>
    </location>
    <ligand>
        <name>AMP</name>
        <dbReference type="ChEBI" id="CHEBI:456215"/>
    </ligand>
</feature>
<comment type="similarity">
    <text evidence="5 6">Belongs to the adenylate kinase family.</text>
</comment>
<dbReference type="InterPro" id="IPR027417">
    <property type="entry name" value="P-loop_NTPase"/>
</dbReference>
<feature type="binding site" evidence="5">
    <location>
        <position position="169"/>
    </location>
    <ligand>
        <name>AMP</name>
        <dbReference type="ChEBI" id="CHEBI:456215"/>
    </ligand>
</feature>
<dbReference type="GO" id="GO:0008270">
    <property type="term" value="F:zinc ion binding"/>
    <property type="evidence" value="ECO:0007669"/>
    <property type="project" value="UniProtKB-UniRule"/>
</dbReference>
<comment type="domain">
    <text evidence="5">Consists of three domains, a large central CORE domain and two small peripheral domains, NMPbind and LID, which undergo movements during catalysis. The LID domain closes over the site of phosphoryl transfer upon ATP binding. Assembling and dissambling the active center during each catalytic cycle provides an effective means to prevent ATP hydrolysis. Some bacteria have evolved a zinc-coordinating structure that stabilizes the LID domain.</text>
</comment>